<dbReference type="Pfam" id="PF14697">
    <property type="entry name" value="Fer4_21"/>
    <property type="match status" value="1"/>
</dbReference>
<evidence type="ECO:0000259" key="7">
    <source>
        <dbReference type="PROSITE" id="PS51379"/>
    </source>
</evidence>
<reference evidence="9" key="1">
    <citation type="submission" date="2017-04" db="EMBL/GenBank/DDBJ databases">
        <title>Finegoldia magna isolated from orthopedic joint implant-associated infections.</title>
        <authorList>
            <person name="Bjorklund S."/>
            <person name="Bruggemann H."/>
            <person name="Jensen A."/>
            <person name="Hellmark B."/>
            <person name="Soderquist B."/>
        </authorList>
    </citation>
    <scope>NUCLEOTIDE SEQUENCE [LARGE SCALE GENOMIC DNA]</scope>
    <source>
        <strain evidence="9">08T492</strain>
    </source>
</reference>
<gene>
    <name evidence="8" type="ORF">B9N56_00810</name>
</gene>
<dbReference type="GO" id="GO:0016625">
    <property type="term" value="F:oxidoreductase activity, acting on the aldehyde or oxo group of donors, iron-sulfur protein as acceptor"/>
    <property type="evidence" value="ECO:0007669"/>
    <property type="project" value="InterPro"/>
</dbReference>
<dbReference type="GO" id="GO:0046872">
    <property type="term" value="F:metal ion binding"/>
    <property type="evidence" value="ECO:0007669"/>
    <property type="project" value="UniProtKB-KW"/>
</dbReference>
<dbReference type="NCBIfam" id="TIGR02179">
    <property type="entry name" value="PorD_KorD"/>
    <property type="match status" value="1"/>
</dbReference>
<evidence type="ECO:0000256" key="3">
    <source>
        <dbReference type="ARBA" id="ARBA00022723"/>
    </source>
</evidence>
<keyword evidence="3" id="KW-0479">Metal-binding</keyword>
<evidence type="ECO:0000313" key="8">
    <source>
        <dbReference type="EMBL" id="OXZ39562.1"/>
    </source>
</evidence>
<keyword evidence="2" id="KW-0004">4Fe-4S</keyword>
<dbReference type="AlphaFoldDB" id="A0A233W4K3"/>
<comment type="cofactor">
    <cofactor evidence="1">
        <name>[4Fe-4S] cluster</name>
        <dbReference type="ChEBI" id="CHEBI:49883"/>
    </cofactor>
</comment>
<sequence length="110" mass="13003">MKMKRPELKQFNGFEKIEDYPLGTYYEAGFLTVTNDSYRSFDYFIDKDKCKNCLECYLYCPDGTIEKQDSYVSINQDFCKGCGICQKICSFDAIERLTIKSQEVKQRKYK</sequence>
<dbReference type="PANTHER" id="PTHR43724">
    <property type="entry name" value="PYRUVATE SYNTHASE SUBUNIT PORD"/>
    <property type="match status" value="1"/>
</dbReference>
<dbReference type="InterPro" id="IPR017896">
    <property type="entry name" value="4Fe4S_Fe-S-bd"/>
</dbReference>
<dbReference type="InterPro" id="IPR011898">
    <property type="entry name" value="PorD_KorD"/>
</dbReference>
<evidence type="ECO:0000256" key="6">
    <source>
        <dbReference type="ARBA" id="ARBA00023014"/>
    </source>
</evidence>
<keyword evidence="5" id="KW-0408">Iron</keyword>
<protein>
    <recommendedName>
        <fullName evidence="7">4Fe-4S ferredoxin-type domain-containing protein</fullName>
    </recommendedName>
</protein>
<accession>A0A233W4K3</accession>
<dbReference type="Proteomes" id="UP000215361">
    <property type="component" value="Unassembled WGS sequence"/>
</dbReference>
<evidence type="ECO:0000256" key="1">
    <source>
        <dbReference type="ARBA" id="ARBA00001966"/>
    </source>
</evidence>
<proteinExistence type="predicted"/>
<keyword evidence="6" id="KW-0411">Iron-sulfur</keyword>
<keyword evidence="4" id="KW-0677">Repeat</keyword>
<dbReference type="GO" id="GO:0051539">
    <property type="term" value="F:4 iron, 4 sulfur cluster binding"/>
    <property type="evidence" value="ECO:0007669"/>
    <property type="project" value="UniProtKB-KW"/>
</dbReference>
<dbReference type="SUPFAM" id="SSF54862">
    <property type="entry name" value="4Fe-4S ferredoxins"/>
    <property type="match status" value="1"/>
</dbReference>
<dbReference type="PANTHER" id="PTHR43724:SF1">
    <property type="entry name" value="PYRUVATE SYNTHASE SUBUNIT PORD"/>
    <property type="match status" value="1"/>
</dbReference>
<evidence type="ECO:0000313" key="9">
    <source>
        <dbReference type="Proteomes" id="UP000215361"/>
    </source>
</evidence>
<feature type="domain" description="4Fe-4S ferredoxin-type" evidence="7">
    <location>
        <begin position="41"/>
        <end position="69"/>
    </location>
</feature>
<evidence type="ECO:0000256" key="4">
    <source>
        <dbReference type="ARBA" id="ARBA00022737"/>
    </source>
</evidence>
<organism evidence="8 9">
    <name type="scientific">Finegoldia magna</name>
    <name type="common">Peptostreptococcus magnus</name>
    <dbReference type="NCBI Taxonomy" id="1260"/>
    <lineage>
        <taxon>Bacteria</taxon>
        <taxon>Bacillati</taxon>
        <taxon>Bacillota</taxon>
        <taxon>Tissierellia</taxon>
        <taxon>Tissierellales</taxon>
        <taxon>Peptoniphilaceae</taxon>
        <taxon>Finegoldia</taxon>
    </lineage>
</organism>
<name>A0A233W4K3_FINMA</name>
<evidence type="ECO:0000256" key="5">
    <source>
        <dbReference type="ARBA" id="ARBA00023004"/>
    </source>
</evidence>
<feature type="domain" description="4Fe-4S ferredoxin-type" evidence="7">
    <location>
        <begin position="70"/>
        <end position="99"/>
    </location>
</feature>
<dbReference type="PROSITE" id="PS51379">
    <property type="entry name" value="4FE4S_FER_2"/>
    <property type="match status" value="2"/>
</dbReference>
<comment type="caution">
    <text evidence="8">The sequence shown here is derived from an EMBL/GenBank/DDBJ whole genome shotgun (WGS) entry which is preliminary data.</text>
</comment>
<dbReference type="Gene3D" id="3.30.70.20">
    <property type="match status" value="1"/>
</dbReference>
<dbReference type="EMBL" id="NDYI01000004">
    <property type="protein sequence ID" value="OXZ39562.1"/>
    <property type="molecule type" value="Genomic_DNA"/>
</dbReference>
<evidence type="ECO:0000256" key="2">
    <source>
        <dbReference type="ARBA" id="ARBA00022485"/>
    </source>
</evidence>